<dbReference type="FunFam" id="2.170.130.10:FF:000008">
    <property type="entry name" value="SusC/RagA family TonB-linked outer membrane protein"/>
    <property type="match status" value="1"/>
</dbReference>
<dbReference type="STRING" id="926556.Echvi_1674"/>
<dbReference type="InterPro" id="IPR037066">
    <property type="entry name" value="Plug_dom_sf"/>
</dbReference>
<evidence type="ECO:0000256" key="3">
    <source>
        <dbReference type="ARBA" id="ARBA00022452"/>
    </source>
</evidence>
<dbReference type="RefSeq" id="WP_015265501.1">
    <property type="nucleotide sequence ID" value="NC_019904.1"/>
</dbReference>
<evidence type="ECO:0000256" key="1">
    <source>
        <dbReference type="ARBA" id="ARBA00004571"/>
    </source>
</evidence>
<reference evidence="15" key="1">
    <citation type="submission" date="2012-02" db="EMBL/GenBank/DDBJ databases">
        <title>The complete genome of Echinicola vietnamensis DSM 17526.</title>
        <authorList>
            <person name="Lucas S."/>
            <person name="Copeland A."/>
            <person name="Lapidus A."/>
            <person name="Glavina del Rio T."/>
            <person name="Dalin E."/>
            <person name="Tice H."/>
            <person name="Bruce D."/>
            <person name="Goodwin L."/>
            <person name="Pitluck S."/>
            <person name="Peters L."/>
            <person name="Ovchinnikova G."/>
            <person name="Teshima H."/>
            <person name="Kyrpides N."/>
            <person name="Mavromatis K."/>
            <person name="Ivanova N."/>
            <person name="Brettin T."/>
            <person name="Detter J.C."/>
            <person name="Han C."/>
            <person name="Larimer F."/>
            <person name="Land M."/>
            <person name="Hauser L."/>
            <person name="Markowitz V."/>
            <person name="Cheng J.-F."/>
            <person name="Hugenholtz P."/>
            <person name="Woyke T."/>
            <person name="Wu D."/>
            <person name="Brambilla E."/>
            <person name="Klenk H.-P."/>
            <person name="Eisen J.A."/>
        </authorList>
    </citation>
    <scope>NUCLEOTIDE SEQUENCE [LARGE SCALE GENOMIC DNA]</scope>
    <source>
        <strain evidence="15">DSM 17526 / LMG 23754 / KMM 6221</strain>
    </source>
</reference>
<comment type="similarity">
    <text evidence="8 9">Belongs to the TonB-dependent receptor family.</text>
</comment>
<dbReference type="Pfam" id="PF00593">
    <property type="entry name" value="TonB_dep_Rec_b-barrel"/>
    <property type="match status" value="1"/>
</dbReference>
<dbReference type="KEGG" id="evi:Echvi_1674"/>
<dbReference type="Proteomes" id="UP000010796">
    <property type="component" value="Chromosome"/>
</dbReference>
<sequence>MNPKLLVMLAGTWLGTHATSTATVADTGPATHSISVPTPMERTIRGVVKDAEDGQTIPGVNVMLKGTQNGTVTDMEGAFQLSVPDDATTLVVSFVGYLSQEVSITAEENLEVFLEQDVQNLDEVIVVGYGTARKRDLTGAVSRVGEEGFNKGVNVSPDQLIQGKVAGVDIINNSGAPGGQVTFRIRGTSSVRSGNQPLFVVDGVPLDGRNTKPGATAGELGSTEGSNPLNFINPNDIESIDVLKDASATAIYGSRGANGVVMITTKKGKSGAPKVTVDMSTAVSTMVRRPNIMNGDTYRRALQHRGIEGNNGGGAVDAFDEITQTALTNRLNLSVSGGGEKNNYRLSLGYHDQEGVVKESGLKKYTASYTTGYRFLPEDRVKLDVSLIASNTVEQGAPIAENSNVNGSLIGNAIEWNPTVPFRYADGSFVQRMYDQGGNGVDGLSTNPAALLAYYNDESNVTNILGNLALTVNIIDGLDYRFSIGVNHAKGNRTVDTSGELFLSTITDLGLALSNTSTLTSQTLNHTLNYKKELGNVHLDALLGYEFQDYKSYVNNISARGFTSFDVFGTDILQNPSRDNVGVSSFRDPTNQLQSFFGRLNLNFSDRFLLTGTMRADGSTKFGENNKYGYFPSFAGAWVLSEEGFLKSSSLIDNLKLRIGWGITGNQEFPAGASQERYAFGNQQISLINVANPDLKWETTETVNIGLDFSLFRSKVMGSLEYFDKATTDLLFQLPTIQPAPAAQFWTNVPATVRNRGMELMLSTIVADSEKLLWEVGMNATYLTNELTDYDGAPVWTGQINGNGLGGGSNSQQLVNDHPLNVFKMLVFEGLDENGVAQYADQEAFVGDPNPNFLLGLNTRVDYGKFGFNMSLNGAFGHQIYNNTANAYLTAPNFGLGRNSSPEIGLGNESLSNANVVSTRFLEDGDFIRLQNASLSYNLGGIGNVISNLRFSLTGQNLFLITNYSGFDPEVNTNRAVDGVPSYGIEYAPYPRARTFLLGVSASF</sequence>
<accession>L0FVL6</accession>
<dbReference type="Gene3D" id="2.170.130.10">
    <property type="entry name" value="TonB-dependent receptor, plug domain"/>
    <property type="match status" value="1"/>
</dbReference>
<proteinExistence type="inferred from homology"/>
<dbReference type="GO" id="GO:0009279">
    <property type="term" value="C:cell outer membrane"/>
    <property type="evidence" value="ECO:0007669"/>
    <property type="project" value="UniProtKB-SubCell"/>
</dbReference>
<dbReference type="AlphaFoldDB" id="L0FVL6"/>
<dbReference type="NCBIfam" id="TIGR04057">
    <property type="entry name" value="SusC_RagA_signa"/>
    <property type="match status" value="1"/>
</dbReference>
<keyword evidence="15" id="KW-1185">Reference proteome</keyword>
<dbReference type="SUPFAM" id="SSF49464">
    <property type="entry name" value="Carboxypeptidase regulatory domain-like"/>
    <property type="match status" value="1"/>
</dbReference>
<feature type="domain" description="TonB-dependent receptor plug" evidence="13">
    <location>
        <begin position="134"/>
        <end position="260"/>
    </location>
</feature>
<keyword evidence="3 8" id="KW-1134">Transmembrane beta strand</keyword>
<dbReference type="Gene3D" id="2.40.170.20">
    <property type="entry name" value="TonB-dependent receptor, beta-barrel domain"/>
    <property type="match status" value="1"/>
</dbReference>
<feature type="region of interest" description="Disordered" evidence="10">
    <location>
        <begin position="205"/>
        <end position="226"/>
    </location>
</feature>
<dbReference type="NCBIfam" id="TIGR04056">
    <property type="entry name" value="OMP_RagA_SusC"/>
    <property type="match status" value="1"/>
</dbReference>
<dbReference type="InterPro" id="IPR023997">
    <property type="entry name" value="TonB-dep_OMP_SusC/RagA_CS"/>
</dbReference>
<evidence type="ECO:0000256" key="6">
    <source>
        <dbReference type="ARBA" id="ARBA00023136"/>
    </source>
</evidence>
<feature type="signal peptide" evidence="11">
    <location>
        <begin position="1"/>
        <end position="18"/>
    </location>
</feature>
<dbReference type="InterPro" id="IPR000531">
    <property type="entry name" value="Beta-barrel_TonB"/>
</dbReference>
<keyword evidence="4 8" id="KW-0812">Transmembrane</keyword>
<evidence type="ECO:0000256" key="2">
    <source>
        <dbReference type="ARBA" id="ARBA00022448"/>
    </source>
</evidence>
<evidence type="ECO:0000259" key="12">
    <source>
        <dbReference type="Pfam" id="PF00593"/>
    </source>
</evidence>
<dbReference type="EMBL" id="CP003346">
    <property type="protein sequence ID" value="AGA77939.1"/>
    <property type="molecule type" value="Genomic_DNA"/>
</dbReference>
<dbReference type="InterPro" id="IPR023996">
    <property type="entry name" value="TonB-dep_OMP_SusC/RagA"/>
</dbReference>
<evidence type="ECO:0000313" key="14">
    <source>
        <dbReference type="EMBL" id="AGA77939.1"/>
    </source>
</evidence>
<evidence type="ECO:0000313" key="15">
    <source>
        <dbReference type="Proteomes" id="UP000010796"/>
    </source>
</evidence>
<comment type="subcellular location">
    <subcellularLocation>
        <location evidence="1 8">Cell outer membrane</location>
        <topology evidence="1 8">Multi-pass membrane protein</topology>
    </subcellularLocation>
</comment>
<keyword evidence="2 8" id="KW-0813">Transport</keyword>
<evidence type="ECO:0000256" key="5">
    <source>
        <dbReference type="ARBA" id="ARBA00023077"/>
    </source>
</evidence>
<keyword evidence="5 9" id="KW-0798">TonB box</keyword>
<dbReference type="InterPro" id="IPR008969">
    <property type="entry name" value="CarboxyPept-like_regulatory"/>
</dbReference>
<dbReference type="InterPro" id="IPR012910">
    <property type="entry name" value="Plug_dom"/>
</dbReference>
<dbReference type="SUPFAM" id="SSF56935">
    <property type="entry name" value="Porins"/>
    <property type="match status" value="1"/>
</dbReference>
<dbReference type="InterPro" id="IPR036942">
    <property type="entry name" value="Beta-barrel_TonB_sf"/>
</dbReference>
<keyword evidence="7 8" id="KW-0998">Cell outer membrane</keyword>
<dbReference type="Pfam" id="PF07715">
    <property type="entry name" value="Plug"/>
    <property type="match status" value="1"/>
</dbReference>
<dbReference type="eggNOG" id="COG4771">
    <property type="taxonomic scope" value="Bacteria"/>
</dbReference>
<gene>
    <name evidence="14" type="ordered locus">Echvi_1674</name>
</gene>
<evidence type="ECO:0000256" key="8">
    <source>
        <dbReference type="PROSITE-ProRule" id="PRU01360"/>
    </source>
</evidence>
<dbReference type="PATRIC" id="fig|926556.3.peg.1779"/>
<evidence type="ECO:0000256" key="10">
    <source>
        <dbReference type="SAM" id="MobiDB-lite"/>
    </source>
</evidence>
<organism evidence="14 15">
    <name type="scientific">Echinicola vietnamensis (strain DSM 17526 / LMG 23754 / KMM 6221)</name>
    <dbReference type="NCBI Taxonomy" id="926556"/>
    <lineage>
        <taxon>Bacteria</taxon>
        <taxon>Pseudomonadati</taxon>
        <taxon>Bacteroidota</taxon>
        <taxon>Cytophagia</taxon>
        <taxon>Cytophagales</taxon>
        <taxon>Cyclobacteriaceae</taxon>
        <taxon>Echinicola</taxon>
    </lineage>
</organism>
<evidence type="ECO:0000256" key="9">
    <source>
        <dbReference type="RuleBase" id="RU003357"/>
    </source>
</evidence>
<feature type="domain" description="TonB-dependent receptor-like beta-barrel" evidence="12">
    <location>
        <begin position="430"/>
        <end position="958"/>
    </location>
</feature>
<evidence type="ECO:0000259" key="13">
    <source>
        <dbReference type="Pfam" id="PF07715"/>
    </source>
</evidence>
<dbReference type="Gene3D" id="2.60.40.1120">
    <property type="entry name" value="Carboxypeptidase-like, regulatory domain"/>
    <property type="match status" value="1"/>
</dbReference>
<keyword evidence="6 8" id="KW-0472">Membrane</keyword>
<protein>
    <submittedName>
        <fullName evidence="14">TonB-linked outer membrane protein, SusC/RagA family</fullName>
    </submittedName>
</protein>
<dbReference type="Pfam" id="PF13715">
    <property type="entry name" value="CarbopepD_reg_2"/>
    <property type="match status" value="1"/>
</dbReference>
<evidence type="ECO:0000256" key="7">
    <source>
        <dbReference type="ARBA" id="ARBA00023237"/>
    </source>
</evidence>
<evidence type="ECO:0000256" key="11">
    <source>
        <dbReference type="SAM" id="SignalP"/>
    </source>
</evidence>
<feature type="chain" id="PRO_5003941971" evidence="11">
    <location>
        <begin position="19"/>
        <end position="1004"/>
    </location>
</feature>
<evidence type="ECO:0000256" key="4">
    <source>
        <dbReference type="ARBA" id="ARBA00022692"/>
    </source>
</evidence>
<dbReference type="InterPro" id="IPR039426">
    <property type="entry name" value="TonB-dep_rcpt-like"/>
</dbReference>
<name>L0FVL6_ECHVK</name>
<keyword evidence="11" id="KW-0732">Signal</keyword>
<dbReference type="HOGENOM" id="CLU_004317_0_2_10"/>
<dbReference type="PROSITE" id="PS52016">
    <property type="entry name" value="TONB_DEPENDENT_REC_3"/>
    <property type="match status" value="1"/>
</dbReference>